<organism evidence="2 3">
    <name type="scientific">Mesorhizobium hungaricum</name>
    <dbReference type="NCBI Taxonomy" id="1566387"/>
    <lineage>
        <taxon>Bacteria</taxon>
        <taxon>Pseudomonadati</taxon>
        <taxon>Pseudomonadota</taxon>
        <taxon>Alphaproteobacteria</taxon>
        <taxon>Hyphomicrobiales</taxon>
        <taxon>Phyllobacteriaceae</taxon>
        <taxon>Mesorhizobium</taxon>
    </lineage>
</organism>
<dbReference type="AlphaFoldDB" id="A0A1C2DN75"/>
<comment type="similarity">
    <text evidence="1">Belongs to the peptidase S58 family.</text>
</comment>
<dbReference type="STRING" id="1566387.QV13_15285"/>
<comment type="caution">
    <text evidence="2">The sequence shown here is derived from an EMBL/GenBank/DDBJ whole genome shotgun (WGS) entry which is preliminary data.</text>
</comment>
<dbReference type="RefSeq" id="WP_024926323.1">
    <property type="nucleotide sequence ID" value="NZ_MDEO01000033.1"/>
</dbReference>
<reference evidence="2 3" key="1">
    <citation type="submission" date="2016-08" db="EMBL/GenBank/DDBJ databases">
        <title>Whole genome sequence of Mesorhizobium sp. strain UASWS1009 isolated from industrial sewage.</title>
        <authorList>
            <person name="Crovadore J."/>
            <person name="Calmin G."/>
            <person name="Chablais R."/>
            <person name="Cochard B."/>
            <person name="Lefort F."/>
        </authorList>
    </citation>
    <scope>NUCLEOTIDE SEQUENCE [LARGE SCALE GENOMIC DNA]</scope>
    <source>
        <strain evidence="2 3">UASWS1009</strain>
    </source>
</reference>
<dbReference type="EMBL" id="MDEO01000033">
    <property type="protein sequence ID" value="OCX16214.1"/>
    <property type="molecule type" value="Genomic_DNA"/>
</dbReference>
<dbReference type="InterPro" id="IPR016117">
    <property type="entry name" value="ArgJ-like_dom_sf"/>
</dbReference>
<sequence>MTQTSHVTPAGKPRARALGIPFTGTPGRLNAITDVTGVEVGYTTLISGDGQMEIGKGPVRTGVTAILPLGREGAGQAIAAGYHSFNGNGEMTGVSWLEEAGALNMPILITNTHAIGPCHRGTIDWMVRNKPDIASQWMLPVTAETWDGYLNDINGPHVTSEHAVAALDAARGGAIEEGSVGGGTGMNCYAFKGGNGTASRIVNYGHRDYTVAVFLQTNFGSRHELTVAGVPLGATLADDNPMEAFAASLQPAGAGSCIGIVATDAPLLPGQCKALARRVPLGLARTGTAGSHFSGDIFLAFSTANRDALNGRFPRGEPDAGTYSHMDFIPWGRMDDFYAATVQAAEEAVVNALVANADMVGRDGHRSPALPHDRLIHALKARNVITG</sequence>
<dbReference type="InterPro" id="IPR005321">
    <property type="entry name" value="Peptidase_S58_DmpA"/>
</dbReference>
<dbReference type="Proteomes" id="UP000094412">
    <property type="component" value="Unassembled WGS sequence"/>
</dbReference>
<keyword evidence="2" id="KW-0031">Aminopeptidase</keyword>
<protein>
    <submittedName>
        <fullName evidence="2">Aminopeptidase</fullName>
    </submittedName>
</protein>
<accession>A0A1C2DN75</accession>
<keyword evidence="3" id="KW-1185">Reference proteome</keyword>
<evidence type="ECO:0000256" key="1">
    <source>
        <dbReference type="ARBA" id="ARBA00007068"/>
    </source>
</evidence>
<evidence type="ECO:0000313" key="3">
    <source>
        <dbReference type="Proteomes" id="UP000094412"/>
    </source>
</evidence>
<evidence type="ECO:0000313" key="2">
    <source>
        <dbReference type="EMBL" id="OCX16214.1"/>
    </source>
</evidence>
<dbReference type="CDD" id="cd02253">
    <property type="entry name" value="DmpA"/>
    <property type="match status" value="1"/>
</dbReference>
<name>A0A1C2DN75_9HYPH</name>
<dbReference type="Gene3D" id="3.60.70.12">
    <property type="entry name" value="L-amino peptidase D-ALA esterase/amidase"/>
    <property type="match status" value="1"/>
</dbReference>
<dbReference type="PANTHER" id="PTHR36512">
    <property type="entry name" value="D-AMINOPEPTIDASE"/>
    <property type="match status" value="1"/>
</dbReference>
<gene>
    <name evidence="2" type="ORF">QV13_15285</name>
</gene>
<dbReference type="SUPFAM" id="SSF56266">
    <property type="entry name" value="DmpA/ArgJ-like"/>
    <property type="match status" value="1"/>
</dbReference>
<dbReference type="Pfam" id="PF03576">
    <property type="entry name" value="Peptidase_S58"/>
    <property type="match status" value="1"/>
</dbReference>
<dbReference type="OrthoDB" id="9770388at2"/>
<dbReference type="PANTHER" id="PTHR36512:SF3">
    <property type="entry name" value="BLR5678 PROTEIN"/>
    <property type="match status" value="1"/>
</dbReference>
<keyword evidence="2" id="KW-0645">Protease</keyword>
<dbReference type="GO" id="GO:0004177">
    <property type="term" value="F:aminopeptidase activity"/>
    <property type="evidence" value="ECO:0007669"/>
    <property type="project" value="UniProtKB-KW"/>
</dbReference>
<proteinExistence type="inferred from homology"/>
<keyword evidence="2" id="KW-0378">Hydrolase</keyword>